<evidence type="ECO:0000259" key="15">
    <source>
        <dbReference type="PROSITE" id="PS51391"/>
    </source>
</evidence>
<dbReference type="SMART" id="SM00582">
    <property type="entry name" value="RPR"/>
    <property type="match status" value="1"/>
</dbReference>
<dbReference type="FunFam" id="3.40.50.300:FF:000137">
    <property type="entry name" value="Replication-associated recombination protein A"/>
    <property type="match status" value="1"/>
</dbReference>
<keyword evidence="5" id="KW-0547">Nucleotide-binding</keyword>
<feature type="compositionally biased region" description="Basic and acidic residues" evidence="12">
    <location>
        <begin position="1053"/>
        <end position="1068"/>
    </location>
</feature>
<evidence type="ECO:0000259" key="14">
    <source>
        <dbReference type="PROSITE" id="PS50179"/>
    </source>
</evidence>
<dbReference type="Proteomes" id="UP000782241">
    <property type="component" value="Unassembled WGS sequence"/>
</dbReference>
<evidence type="ECO:0000256" key="13">
    <source>
        <dbReference type="SAM" id="Phobius"/>
    </source>
</evidence>
<dbReference type="GO" id="GO:0016887">
    <property type="term" value="F:ATP hydrolysis activity"/>
    <property type="evidence" value="ECO:0007669"/>
    <property type="project" value="InterPro"/>
</dbReference>
<evidence type="ECO:0000256" key="8">
    <source>
        <dbReference type="ARBA" id="ARBA00022833"/>
    </source>
</evidence>
<evidence type="ECO:0000256" key="7">
    <source>
        <dbReference type="ARBA" id="ARBA00022771"/>
    </source>
</evidence>
<dbReference type="InterPro" id="IPR006569">
    <property type="entry name" value="CID_dom"/>
</dbReference>
<dbReference type="InterPro" id="IPR002014">
    <property type="entry name" value="VHS_dom"/>
</dbReference>
<dbReference type="Gene3D" id="1.20.272.10">
    <property type="match status" value="1"/>
</dbReference>
<keyword evidence="17" id="KW-1185">Reference proteome</keyword>
<dbReference type="FunFam" id="1.10.3710.10:FF:000005">
    <property type="entry name" value="AAA family ATPase, putative"/>
    <property type="match status" value="1"/>
</dbReference>
<dbReference type="FunFam" id="1.25.40.90:FF:000016">
    <property type="entry name" value="mRNA cleavage factor complex component Pcf11"/>
    <property type="match status" value="1"/>
</dbReference>
<dbReference type="GO" id="GO:0003677">
    <property type="term" value="F:DNA binding"/>
    <property type="evidence" value="ECO:0007669"/>
    <property type="project" value="InterPro"/>
</dbReference>
<name>A0A9P7HC30_9HYPO</name>
<dbReference type="InterPro" id="IPR056019">
    <property type="entry name" value="DUF7598"/>
</dbReference>
<dbReference type="Pfam" id="PF12002">
    <property type="entry name" value="MgsA_C"/>
    <property type="match status" value="1"/>
</dbReference>
<dbReference type="SMART" id="SM00734">
    <property type="entry name" value="ZnF_Rad18"/>
    <property type="match status" value="1"/>
</dbReference>
<comment type="subunit">
    <text evidence="2">Component of the ESCRT-0 complex composed of HSE1 and VPS27.</text>
</comment>
<dbReference type="GO" id="GO:0043130">
    <property type="term" value="F:ubiquitin binding"/>
    <property type="evidence" value="ECO:0007669"/>
    <property type="project" value="InterPro"/>
</dbReference>
<dbReference type="CDD" id="cd16982">
    <property type="entry name" value="CID_Pcf11"/>
    <property type="match status" value="1"/>
</dbReference>
<dbReference type="GO" id="GO:0016192">
    <property type="term" value="P:vesicle-mediated transport"/>
    <property type="evidence" value="ECO:0007669"/>
    <property type="project" value="UniProtKB-ARBA"/>
</dbReference>
<keyword evidence="13" id="KW-0812">Transmembrane</keyword>
<dbReference type="Gene3D" id="3.40.50.300">
    <property type="entry name" value="P-loop containing nucleotide triphosphate hydrolases"/>
    <property type="match status" value="1"/>
</dbReference>
<dbReference type="GO" id="GO:0006369">
    <property type="term" value="P:termination of RNA polymerase II transcription"/>
    <property type="evidence" value="ECO:0007669"/>
    <property type="project" value="InterPro"/>
</dbReference>
<feature type="compositionally biased region" description="Basic and acidic residues" evidence="12">
    <location>
        <begin position="216"/>
        <end position="225"/>
    </location>
</feature>
<evidence type="ECO:0000256" key="10">
    <source>
        <dbReference type="ARBA" id="ARBA00023204"/>
    </source>
</evidence>
<feature type="domain" description="VHS" evidence="14">
    <location>
        <begin position="331"/>
        <end position="412"/>
    </location>
</feature>
<feature type="transmembrane region" description="Helical" evidence="13">
    <location>
        <begin position="43"/>
        <end position="66"/>
    </location>
</feature>
<gene>
    <name evidence="16" type="ORF">KAF25_004436</name>
</gene>
<reference evidence="16" key="1">
    <citation type="submission" date="2021-04" db="EMBL/GenBank/DDBJ databases">
        <title>Draft genome of Fusarium avenaceum strain F156N33, isolated from an atmospheric sample in Virginia.</title>
        <authorList>
            <person name="Yang S."/>
            <person name="Vinatzer B.A."/>
            <person name="Coleman J."/>
        </authorList>
    </citation>
    <scope>NUCLEOTIDE SEQUENCE</scope>
    <source>
        <strain evidence="16">F156N33</strain>
    </source>
</reference>
<dbReference type="Pfam" id="PF00004">
    <property type="entry name" value="AAA"/>
    <property type="match status" value="1"/>
</dbReference>
<dbReference type="GO" id="GO:0006271">
    <property type="term" value="P:DNA strand elongation involved in DNA replication"/>
    <property type="evidence" value="ECO:0007669"/>
    <property type="project" value="UniProtKB-ARBA"/>
</dbReference>
<dbReference type="PANTHER" id="PTHR13779">
    <property type="entry name" value="WERNER HELICASE-INTERACTING PROTEIN 1 FAMILY MEMBER"/>
    <property type="match status" value="1"/>
</dbReference>
<organism evidence="16 17">
    <name type="scientific">Fusarium avenaceum</name>
    <dbReference type="NCBI Taxonomy" id="40199"/>
    <lineage>
        <taxon>Eukaryota</taxon>
        <taxon>Fungi</taxon>
        <taxon>Dikarya</taxon>
        <taxon>Ascomycota</taxon>
        <taxon>Pezizomycotina</taxon>
        <taxon>Sordariomycetes</taxon>
        <taxon>Hypocreomycetidae</taxon>
        <taxon>Hypocreales</taxon>
        <taxon>Nectriaceae</taxon>
        <taxon>Fusarium</taxon>
        <taxon>Fusarium tricinctum species complex</taxon>
    </lineage>
</organism>
<dbReference type="InterPro" id="IPR006642">
    <property type="entry name" value="Rad18_UBZ4"/>
</dbReference>
<comment type="similarity">
    <text evidence="1">Belongs to the AAA ATPase family. RarA/MGS1/WRNIP1 subfamily.</text>
</comment>
<feature type="transmembrane region" description="Helical" evidence="13">
    <location>
        <begin position="123"/>
        <end position="145"/>
    </location>
</feature>
<dbReference type="GO" id="GO:0000731">
    <property type="term" value="P:DNA synthesis involved in DNA repair"/>
    <property type="evidence" value="ECO:0007669"/>
    <property type="project" value="TreeGrafter"/>
</dbReference>
<evidence type="ECO:0000256" key="11">
    <source>
        <dbReference type="ARBA" id="ARBA00056113"/>
    </source>
</evidence>
<evidence type="ECO:0000256" key="3">
    <source>
        <dbReference type="ARBA" id="ARBA00022705"/>
    </source>
</evidence>
<evidence type="ECO:0000313" key="17">
    <source>
        <dbReference type="Proteomes" id="UP000782241"/>
    </source>
</evidence>
<keyword evidence="13" id="KW-0472">Membrane</keyword>
<dbReference type="InterPro" id="IPR008921">
    <property type="entry name" value="DNA_pol3_clamp-load_cplx_C"/>
</dbReference>
<comment type="caution">
    <text evidence="16">The sequence shown here is derived from an EMBL/GenBank/DDBJ whole genome shotgun (WGS) entry which is preliminary data.</text>
</comment>
<keyword evidence="8" id="KW-0862">Zinc</keyword>
<accession>A0A9P7HC30</accession>
<feature type="compositionally biased region" description="Polar residues" evidence="12">
    <location>
        <begin position="604"/>
        <end position="614"/>
    </location>
</feature>
<dbReference type="GO" id="GO:0017116">
    <property type="term" value="F:single-stranded DNA helicase activity"/>
    <property type="evidence" value="ECO:0007669"/>
    <property type="project" value="TreeGrafter"/>
</dbReference>
<dbReference type="GO" id="GO:0005849">
    <property type="term" value="C:mRNA cleavage factor complex"/>
    <property type="evidence" value="ECO:0007669"/>
    <property type="project" value="InterPro"/>
</dbReference>
<dbReference type="InterPro" id="IPR051314">
    <property type="entry name" value="AAA_ATPase_RarA/MGS1/WRNIP1"/>
</dbReference>
<feature type="transmembrane region" description="Helical" evidence="13">
    <location>
        <begin position="87"/>
        <end position="103"/>
    </location>
</feature>
<evidence type="ECO:0000256" key="6">
    <source>
        <dbReference type="ARBA" id="ARBA00022763"/>
    </source>
</evidence>
<dbReference type="InterPro" id="IPR054127">
    <property type="entry name" value="Pcf11_C"/>
</dbReference>
<dbReference type="Pfam" id="PF21936">
    <property type="entry name" value="Pcf11_C"/>
    <property type="match status" value="1"/>
</dbReference>
<dbReference type="InterPro" id="IPR003959">
    <property type="entry name" value="ATPase_AAA_core"/>
</dbReference>
<dbReference type="SUPFAM" id="SSF52540">
    <property type="entry name" value="P-loop containing nucleoside triphosphate hydrolases"/>
    <property type="match status" value="1"/>
</dbReference>
<dbReference type="SMART" id="SM00382">
    <property type="entry name" value="AAA"/>
    <property type="match status" value="1"/>
</dbReference>
<evidence type="ECO:0000256" key="9">
    <source>
        <dbReference type="ARBA" id="ARBA00022840"/>
    </source>
</evidence>
<dbReference type="PROSITE" id="PS51257">
    <property type="entry name" value="PROKAR_LIPOPROTEIN"/>
    <property type="match status" value="1"/>
</dbReference>
<dbReference type="PROSITE" id="PS51391">
    <property type="entry name" value="CID"/>
    <property type="match status" value="1"/>
</dbReference>
<dbReference type="Pfam" id="PF16193">
    <property type="entry name" value="AAA_assoc_2"/>
    <property type="match status" value="1"/>
</dbReference>
<proteinExistence type="inferred from homology"/>
<dbReference type="GO" id="GO:0007034">
    <property type="term" value="P:vacuolar transport"/>
    <property type="evidence" value="ECO:0007669"/>
    <property type="project" value="UniProtKB-ARBA"/>
</dbReference>
<dbReference type="GO" id="GO:0031124">
    <property type="term" value="P:mRNA 3'-end processing"/>
    <property type="evidence" value="ECO:0007669"/>
    <property type="project" value="InterPro"/>
</dbReference>
<dbReference type="Gene3D" id="1.25.40.90">
    <property type="match status" value="1"/>
</dbReference>
<dbReference type="Pfam" id="PF24535">
    <property type="entry name" value="DUF7598"/>
    <property type="match status" value="1"/>
</dbReference>
<dbReference type="Gene3D" id="3.30.160.60">
    <property type="entry name" value="Classic Zinc Finger"/>
    <property type="match status" value="1"/>
</dbReference>
<dbReference type="GO" id="GO:0000993">
    <property type="term" value="F:RNA polymerase II complex binding"/>
    <property type="evidence" value="ECO:0007669"/>
    <property type="project" value="UniProtKB-ARBA"/>
</dbReference>
<dbReference type="SUPFAM" id="SSF48019">
    <property type="entry name" value="post-AAA+ oligomerization domain-like"/>
    <property type="match status" value="1"/>
</dbReference>
<keyword evidence="7" id="KW-0863">Zinc-finger</keyword>
<dbReference type="InterPro" id="IPR027417">
    <property type="entry name" value="P-loop_NTPase"/>
</dbReference>
<evidence type="ECO:0000256" key="5">
    <source>
        <dbReference type="ARBA" id="ARBA00022741"/>
    </source>
</evidence>
<keyword evidence="6" id="KW-0227">DNA damage</keyword>
<dbReference type="InterPro" id="IPR008942">
    <property type="entry name" value="ENTH_VHS"/>
</dbReference>
<keyword evidence="10" id="KW-0234">DNA repair</keyword>
<dbReference type="FunFam" id="1.20.272.10:FF:000001">
    <property type="entry name" value="Putative AAA family ATPase"/>
    <property type="match status" value="1"/>
</dbReference>
<dbReference type="Gene3D" id="1.10.3710.10">
    <property type="entry name" value="DNA polymerase III clamp loader subunits, C-terminal domain"/>
    <property type="match status" value="1"/>
</dbReference>
<evidence type="ECO:0000256" key="4">
    <source>
        <dbReference type="ARBA" id="ARBA00022723"/>
    </source>
</evidence>
<evidence type="ECO:0000256" key="2">
    <source>
        <dbReference type="ARBA" id="ARBA00011446"/>
    </source>
</evidence>
<dbReference type="CDD" id="cd18139">
    <property type="entry name" value="HLD_clamp_RarA"/>
    <property type="match status" value="1"/>
</dbReference>
<dbReference type="InterPro" id="IPR021886">
    <property type="entry name" value="MgsA_C"/>
</dbReference>
<dbReference type="EMBL" id="JAGPUO010000006">
    <property type="protein sequence ID" value="KAG5662197.1"/>
    <property type="molecule type" value="Genomic_DNA"/>
</dbReference>
<dbReference type="InterPro" id="IPR047415">
    <property type="entry name" value="Pcf11_CID"/>
</dbReference>
<feature type="region of interest" description="Disordered" evidence="12">
    <location>
        <begin position="991"/>
        <end position="1105"/>
    </location>
</feature>
<feature type="transmembrane region" description="Helical" evidence="13">
    <location>
        <begin position="12"/>
        <end position="37"/>
    </location>
</feature>
<keyword evidence="3" id="KW-0235">DNA replication</keyword>
<keyword evidence="9" id="KW-0067">ATP-binding</keyword>
<dbReference type="FunFam" id="1.10.8.60:FF:000029">
    <property type="entry name" value="Replication-associated recombination protein A"/>
    <property type="match status" value="1"/>
</dbReference>
<dbReference type="PROSITE" id="PS50179">
    <property type="entry name" value="VHS"/>
    <property type="match status" value="1"/>
</dbReference>
<dbReference type="GO" id="GO:0005524">
    <property type="term" value="F:ATP binding"/>
    <property type="evidence" value="ECO:0007669"/>
    <property type="project" value="UniProtKB-KW"/>
</dbReference>
<dbReference type="GO" id="GO:0008270">
    <property type="term" value="F:zinc ion binding"/>
    <property type="evidence" value="ECO:0007669"/>
    <property type="project" value="UniProtKB-KW"/>
</dbReference>
<dbReference type="GO" id="GO:0008047">
    <property type="term" value="F:enzyme activator activity"/>
    <property type="evidence" value="ECO:0007669"/>
    <property type="project" value="TreeGrafter"/>
</dbReference>
<protein>
    <submittedName>
        <fullName evidence="16">Uncharacterized protein</fullName>
    </submittedName>
</protein>
<feature type="region of interest" description="Disordered" evidence="12">
    <location>
        <begin position="603"/>
        <end position="629"/>
    </location>
</feature>
<feature type="domain" description="CID" evidence="15">
    <location>
        <begin position="292"/>
        <end position="430"/>
    </location>
</feature>
<evidence type="ECO:0000256" key="1">
    <source>
        <dbReference type="ARBA" id="ARBA00008959"/>
    </source>
</evidence>
<dbReference type="InterPro" id="IPR003593">
    <property type="entry name" value="AAA+_ATPase"/>
</dbReference>
<dbReference type="PANTHER" id="PTHR13779:SF7">
    <property type="entry name" value="ATPASE WRNIP1"/>
    <property type="match status" value="1"/>
</dbReference>
<dbReference type="InterPro" id="IPR032423">
    <property type="entry name" value="AAA_assoc_2"/>
</dbReference>
<feature type="compositionally biased region" description="Basic and acidic residues" evidence="12">
    <location>
        <begin position="235"/>
        <end position="244"/>
    </location>
</feature>
<dbReference type="GO" id="GO:0035091">
    <property type="term" value="F:phosphatidylinositol binding"/>
    <property type="evidence" value="ECO:0007669"/>
    <property type="project" value="InterPro"/>
</dbReference>
<keyword evidence="13" id="KW-1133">Transmembrane helix</keyword>
<dbReference type="Pfam" id="PF04818">
    <property type="entry name" value="CID"/>
    <property type="match status" value="1"/>
</dbReference>
<evidence type="ECO:0000256" key="12">
    <source>
        <dbReference type="SAM" id="MobiDB-lite"/>
    </source>
</evidence>
<dbReference type="InterPro" id="IPR021605">
    <property type="entry name" value="Pcf11_Clp1-ID"/>
</dbReference>
<dbReference type="Pfam" id="PF11526">
    <property type="entry name" value="Pfc11_Clp1_ID"/>
    <property type="match status" value="1"/>
</dbReference>
<keyword evidence="4" id="KW-0479">Metal-binding</keyword>
<dbReference type="CDD" id="cd00009">
    <property type="entry name" value="AAA"/>
    <property type="match status" value="1"/>
</dbReference>
<feature type="region of interest" description="Disordered" evidence="12">
    <location>
        <begin position="197"/>
        <end position="244"/>
    </location>
</feature>
<dbReference type="Gene3D" id="1.10.8.60">
    <property type="match status" value="1"/>
</dbReference>
<evidence type="ECO:0000313" key="16">
    <source>
        <dbReference type="EMBL" id="KAG5662197.1"/>
    </source>
</evidence>
<dbReference type="SUPFAM" id="SSF48464">
    <property type="entry name" value="ENTH/VHS domain"/>
    <property type="match status" value="1"/>
</dbReference>
<comment type="function">
    <text evidence="11">Functions as a modulator for initiation or reinitiation events during DNA polymerase delta-mediated DNA synthesis. Has an intrinsic ATPase activity that functions as a sensor of DNA damage or of arrested replication forks and regulates the extent of DNA synthesis.</text>
</comment>
<sequence>MFGEKIRGPGMIILQALRVITIISLLTAGAACWILIIKVDTSAGWFFFEALSLALTSSATIFLIISELPFCKTYFLNHWPAFSDERGLTWLGAGLLLIGSNVLGKLNSPHNTSKKLGLPFWRLILAAGILTITSGVLNIICSLIFRDGDINARMIRADGSLAKSRDESVHSFGKPHSDYSASFHSERPKKTFMSLFWKKNSDSNPPPRPHISQPITRERDHDLERNAPPQYAQGSDHDDLSDMDRRSPIVPEVRRPDTALHPMNIRPRSISMYSAAHMSLASVSSIVIMSGDSAEVAEDYRLALEDLSSNMRFEISNLTVIARENTEHALAIAEVLQQHILKAPPNKKLPALYVLDSIVKNVGTPYTLYFGRNLFKTFMESYAVVDQPVRRKMEEMLRTWKEPVPGSMDSRPVFSHELVRPIENALFKARAASMPQAGMMPGRPRSAVPHRDTPTPPGMGMRIPPPGHPVQQYTSNGGQSLSNDIQNLIVVNQAEASRNPRDAGVQTRLRALLNLQGIVNSTSLPPDQLELIKNKVNELAAAVNIMAPLTQRPAPTPPVPVQARPMPPVSVAHPPPAAPAPAQEGVTLDALLGKGALAALMARQSATPQSATPTPQLPQVHREPPKPPMPTMSAMSAIAPMPTMSAIPSMSAMPPMPLMSATPTPAPAPPTNAAPWSLLDQLRKSGLLPPPPVPGGINVAALKQPCQPSLIRQLHNDLGQPCTQCGRRFPDDAAGKKKKIAHMDWHFRVHQRTTEAEKRGMHRSWYVNQSDWLKSREVIDIDNVPTTEDVAAAALKESEAAKPKYIPVPDPSRGTNTVCPICQDRFENKWLDTAQEWVWLDTVLVGNRAYHASCHAEATRDRENTPVLGKRKAETNIASPKVPVLWSRERPVVGALVPAILYTGLNAFHSISFSQVQLSTSDGCNPTILTPPTDQRNFNTTADTSPNDLLKLVFRHPTIGQTTAIMAVDCPICNKPVKPSEINSHIDSGCESFIIDPEKGSPPPQTQTPQSNSQKRNASNFFSTPAAKRQAGSDNRVVPPAGNLQPITKRKRTYEEGPGHDLGGDVKTAENATNGEAVNGASGWDAKTEQDGRVVKKTKTQRAAPLAERMRPRTLDEVRGQDLVGPNGVLRSLIESNQVPSMILWGASGTGKTTIARCIAHMVGSRFIELNATSTGVSEVKKFFQEATNDLALSGRKTIIFCDEIHRFNKAQQDVFLKPVEAGTVTLIGATTENPSFKVASALLSRCRTFTLQSLTTEDVVRILQRAIKEEEAVYPPTSLLDEAMVTYLARFADGDARTALNLLELALSLTTREGITQEDIKAALTKTLVYDRAGDQHYDTISAFHKSVRGNDPDAALYYLARMLQSGEDPLFIARRMVVIASEDVGLADNTLLPLATATYTATQQIGMPEARIPLAHCTVALCNAPKSTKAYRALNNAYAALREPGVAGLPVPLHLRNAPTRLMRDMGYGAEYKYPPNYRDGQVKQTYLPDELVGRRFVEDRDLGTEVDPDLAMGGT</sequence>